<comment type="caution">
    <text evidence="2">The sequence shown here is derived from an EMBL/GenBank/DDBJ whole genome shotgun (WGS) entry which is preliminary data.</text>
</comment>
<dbReference type="AlphaFoldDB" id="A0A0D1LC04"/>
<sequence length="116" mass="12452">MVKHRLDMRLVAESMLLVTACLCLLMGSVKAVHLLTDAMGNSLATSGDWSLGPAAALLMYGPRQVWSEWAITVPVIVVLGIGLALARTRRDGPRWLKQVLLAYGAIVVLDSLVAAL</sequence>
<keyword evidence="1" id="KW-0472">Membrane</keyword>
<dbReference type="STRING" id="280871.TL10_16835"/>
<evidence type="ECO:0000256" key="1">
    <source>
        <dbReference type="SAM" id="Phobius"/>
    </source>
</evidence>
<keyword evidence="3" id="KW-1185">Reference proteome</keyword>
<feature type="transmembrane region" description="Helical" evidence="1">
    <location>
        <begin position="69"/>
        <end position="86"/>
    </location>
</feature>
<dbReference type="OrthoDB" id="4638574at2"/>
<dbReference type="PATRIC" id="fig|280871.6.peg.3493"/>
<evidence type="ECO:0000313" key="3">
    <source>
        <dbReference type="Proteomes" id="UP000032221"/>
    </source>
</evidence>
<dbReference type="Proteomes" id="UP000032221">
    <property type="component" value="Unassembled WGS sequence"/>
</dbReference>
<organism evidence="2 3">
    <name type="scientific">Mycolicibacterium llatzerense</name>
    <dbReference type="NCBI Taxonomy" id="280871"/>
    <lineage>
        <taxon>Bacteria</taxon>
        <taxon>Bacillati</taxon>
        <taxon>Actinomycetota</taxon>
        <taxon>Actinomycetes</taxon>
        <taxon>Mycobacteriales</taxon>
        <taxon>Mycobacteriaceae</taxon>
        <taxon>Mycolicibacterium</taxon>
    </lineage>
</organism>
<name>A0A0D1LC04_9MYCO</name>
<protein>
    <submittedName>
        <fullName evidence="2">Uncharacterized protein</fullName>
    </submittedName>
</protein>
<gene>
    <name evidence="2" type="ORF">TL10_16835</name>
</gene>
<dbReference type="RefSeq" id="WP_043399714.1">
    <property type="nucleotide sequence ID" value="NZ_JXST01000023.1"/>
</dbReference>
<evidence type="ECO:0000313" key="2">
    <source>
        <dbReference type="EMBL" id="KIU15767.1"/>
    </source>
</evidence>
<accession>A0A0D1LC04</accession>
<dbReference type="EMBL" id="JXST01000023">
    <property type="protein sequence ID" value="KIU15767.1"/>
    <property type="molecule type" value="Genomic_DNA"/>
</dbReference>
<keyword evidence="1" id="KW-0812">Transmembrane</keyword>
<keyword evidence="1" id="KW-1133">Transmembrane helix</keyword>
<reference evidence="2 3" key="1">
    <citation type="submission" date="2015-01" db="EMBL/GenBank/DDBJ databases">
        <title>Genome sequence of Mycobacterium llatzerense and Mycobacterium immunogenum recovered from brain abscess.</title>
        <authorList>
            <person name="Greninger A.L."/>
            <person name="Langelier C."/>
            <person name="Cunningham G."/>
            <person name="Chiu C.Y."/>
            <person name="Miller S."/>
        </authorList>
    </citation>
    <scope>NUCLEOTIDE SEQUENCE [LARGE SCALE GENOMIC DNA]</scope>
    <source>
        <strain evidence="2 3">CLUC14</strain>
    </source>
</reference>
<proteinExistence type="predicted"/>